<evidence type="ECO:0000256" key="1">
    <source>
        <dbReference type="SAM" id="Phobius"/>
    </source>
</evidence>
<dbReference type="AlphaFoldDB" id="A0A8H6TGL4"/>
<gene>
    <name evidence="2" type="ORF">HMN09_00467400</name>
</gene>
<dbReference type="GO" id="GO:0016491">
    <property type="term" value="F:oxidoreductase activity"/>
    <property type="evidence" value="ECO:0007669"/>
    <property type="project" value="InterPro"/>
</dbReference>
<keyword evidence="3" id="KW-1185">Reference proteome</keyword>
<keyword evidence="1" id="KW-0472">Membrane</keyword>
<evidence type="ECO:0000313" key="3">
    <source>
        <dbReference type="Proteomes" id="UP000613580"/>
    </source>
</evidence>
<keyword evidence="1" id="KW-1133">Transmembrane helix</keyword>
<name>A0A8H6TGL4_MYCCL</name>
<sequence>MSPLALTLPERLTFLLHLASARRWTILASLAGAYLLLVRTLRWRRLDALHAKYAKKRCGGDSEGWDLTPAEAQDILQLALAHDMPTLSEASLAFALFKTYAIPTISELLLKTRQLSTPETMARRYADTEILIATWLACPITGRTIDAPPLPADSKAHGDDLDPRAVLAIARVNWLHGKYKISNEDFLYTLGLFMFEPAKFAARYSWRAHSPLEQHAAFVYWSEVGRKMGIEDIPKTAQEFKDWIEEYEQLRMVPAESNRDLAQCTTDELLFAVPRVFGLRAFAEGLVRAVLDDRTRVAMMQPRAPFYAPIVINTLMGTLAFVHRWLTLPRFKSWAFVPSKMPQLVPVRTGSASVEAAPRMNPAKWASLPWYKPTPRSPLGRLQDRLLVLLGYYQDVPKVEYRSAGYRLHELGPQRYEREGHEDVMRMAGEMQGCPVAAAWSAGRAKKADERVDGN</sequence>
<accession>A0A8H6TGL4</accession>
<feature type="transmembrane region" description="Helical" evidence="1">
    <location>
        <begin position="306"/>
        <end position="326"/>
    </location>
</feature>
<dbReference type="PANTHER" id="PTHR36124">
    <property type="match status" value="1"/>
</dbReference>
<dbReference type="EMBL" id="JACAZE010000005">
    <property type="protein sequence ID" value="KAF7317318.1"/>
    <property type="molecule type" value="Genomic_DNA"/>
</dbReference>
<feature type="transmembrane region" description="Helical" evidence="1">
    <location>
        <begin position="12"/>
        <end position="37"/>
    </location>
</feature>
<dbReference type="InterPro" id="IPR046366">
    <property type="entry name" value="MPAB"/>
</dbReference>
<protein>
    <recommendedName>
        <fullName evidence="4">ER-bound oxygenase mpaB/mpaB'/Rubber oxygenase catalytic domain-containing protein</fullName>
    </recommendedName>
</protein>
<proteinExistence type="predicted"/>
<reference evidence="2" key="1">
    <citation type="submission" date="2020-05" db="EMBL/GenBank/DDBJ databases">
        <title>Mycena genomes resolve the evolution of fungal bioluminescence.</title>
        <authorList>
            <person name="Tsai I.J."/>
        </authorList>
    </citation>
    <scope>NUCLEOTIDE SEQUENCE</scope>
    <source>
        <strain evidence="2">110903Hualien_Pintung</strain>
    </source>
</reference>
<organism evidence="2 3">
    <name type="scientific">Mycena chlorophos</name>
    <name type="common">Agaric fungus</name>
    <name type="synonym">Agaricus chlorophos</name>
    <dbReference type="NCBI Taxonomy" id="658473"/>
    <lineage>
        <taxon>Eukaryota</taxon>
        <taxon>Fungi</taxon>
        <taxon>Dikarya</taxon>
        <taxon>Basidiomycota</taxon>
        <taxon>Agaricomycotina</taxon>
        <taxon>Agaricomycetes</taxon>
        <taxon>Agaricomycetidae</taxon>
        <taxon>Agaricales</taxon>
        <taxon>Marasmiineae</taxon>
        <taxon>Mycenaceae</taxon>
        <taxon>Mycena</taxon>
    </lineage>
</organism>
<dbReference type="OrthoDB" id="545169at2759"/>
<dbReference type="Proteomes" id="UP000613580">
    <property type="component" value="Unassembled WGS sequence"/>
</dbReference>
<keyword evidence="1" id="KW-0812">Transmembrane</keyword>
<comment type="caution">
    <text evidence="2">The sequence shown here is derived from an EMBL/GenBank/DDBJ whole genome shotgun (WGS) entry which is preliminary data.</text>
</comment>
<evidence type="ECO:0000313" key="2">
    <source>
        <dbReference type="EMBL" id="KAF7317318.1"/>
    </source>
</evidence>
<dbReference type="PANTHER" id="PTHR36124:SF1">
    <property type="entry name" value="ER-BOUND OXYGENASE MPAB_MPAB'_RUBBER OXYGENASE CATALYTIC DOMAIN-CONTAINING PROTEIN"/>
    <property type="match status" value="1"/>
</dbReference>
<evidence type="ECO:0008006" key="4">
    <source>
        <dbReference type="Google" id="ProtNLM"/>
    </source>
</evidence>